<feature type="transmembrane region" description="Helical" evidence="1">
    <location>
        <begin position="66"/>
        <end position="87"/>
    </location>
</feature>
<evidence type="ECO:0000313" key="4">
    <source>
        <dbReference type="WBParaSite" id="PgB01_g091_t02"/>
    </source>
</evidence>
<sequence>MRMIHCAGFIVTPFLLQRLLGSLSWRPPHERSSAISAVRRSASRKSFAYQGFSECLHSHSRSAGIFYLHLVAFCNFSASGHLFSFFYRR</sequence>
<dbReference type="WBParaSite" id="PgB01_g091_t03">
    <property type="protein sequence ID" value="PgB01_g091_t03"/>
    <property type="gene ID" value="PgB01_g091"/>
</dbReference>
<keyword evidence="1" id="KW-1133">Transmembrane helix</keyword>
<evidence type="ECO:0000256" key="1">
    <source>
        <dbReference type="SAM" id="Phobius"/>
    </source>
</evidence>
<feature type="chain" id="PRO_5041109722" evidence="2">
    <location>
        <begin position="22"/>
        <end position="89"/>
    </location>
</feature>
<evidence type="ECO:0000313" key="3">
    <source>
        <dbReference type="Proteomes" id="UP000887569"/>
    </source>
</evidence>
<dbReference type="AlphaFoldDB" id="A0A914ZD46"/>
<protein>
    <submittedName>
        <fullName evidence="4 5">Secreted protein</fullName>
    </submittedName>
</protein>
<feature type="signal peptide" evidence="2">
    <location>
        <begin position="1"/>
        <end position="21"/>
    </location>
</feature>
<dbReference type="Proteomes" id="UP000887569">
    <property type="component" value="Unplaced"/>
</dbReference>
<dbReference type="WBParaSite" id="PgB01_g091_t02">
    <property type="protein sequence ID" value="PgB01_g091_t02"/>
    <property type="gene ID" value="PgB01_g091"/>
</dbReference>
<keyword evidence="2" id="KW-0732">Signal</keyword>
<keyword evidence="3" id="KW-1185">Reference proteome</keyword>
<reference evidence="4 5" key="1">
    <citation type="submission" date="2022-11" db="UniProtKB">
        <authorList>
            <consortium name="WormBaseParasite"/>
        </authorList>
    </citation>
    <scope>IDENTIFICATION</scope>
</reference>
<evidence type="ECO:0000256" key="2">
    <source>
        <dbReference type="SAM" id="SignalP"/>
    </source>
</evidence>
<proteinExistence type="predicted"/>
<keyword evidence="1" id="KW-0472">Membrane</keyword>
<keyword evidence="1" id="KW-0812">Transmembrane</keyword>
<name>A0A914ZD46_PARUN</name>
<evidence type="ECO:0000313" key="5">
    <source>
        <dbReference type="WBParaSite" id="PgB01_g091_t03"/>
    </source>
</evidence>
<accession>A0A914ZD46</accession>
<organism evidence="3 5">
    <name type="scientific">Parascaris univalens</name>
    <name type="common">Nematode worm</name>
    <dbReference type="NCBI Taxonomy" id="6257"/>
    <lineage>
        <taxon>Eukaryota</taxon>
        <taxon>Metazoa</taxon>
        <taxon>Ecdysozoa</taxon>
        <taxon>Nematoda</taxon>
        <taxon>Chromadorea</taxon>
        <taxon>Rhabditida</taxon>
        <taxon>Spirurina</taxon>
        <taxon>Ascaridomorpha</taxon>
        <taxon>Ascaridoidea</taxon>
        <taxon>Ascarididae</taxon>
        <taxon>Parascaris</taxon>
    </lineage>
</organism>